<sequence length="75" mass="8490">MRKGAFLTLSFYMLVSIILLLLGKHELIFNSFALSLLFGILWQIFTLTKIGTAFLNRTDLIANILLGKKKEVTSE</sequence>
<keyword evidence="1" id="KW-0812">Transmembrane</keyword>
<comment type="caution">
    <text evidence="2">The sequence shown here is derived from an EMBL/GenBank/DDBJ whole genome shotgun (WGS) entry which is preliminary data.</text>
</comment>
<keyword evidence="1" id="KW-0472">Membrane</keyword>
<proteinExistence type="predicted"/>
<reference evidence="2" key="1">
    <citation type="submission" date="2019-08" db="EMBL/GenBank/DDBJ databases">
        <authorList>
            <person name="Kucharzyk K."/>
            <person name="Murdoch R.W."/>
            <person name="Higgins S."/>
            <person name="Loffler F."/>
        </authorList>
    </citation>
    <scope>NUCLEOTIDE SEQUENCE</scope>
</reference>
<accession>A0A645I3D0</accession>
<dbReference type="EMBL" id="VSSQ01105044">
    <property type="protein sequence ID" value="MPN45282.1"/>
    <property type="molecule type" value="Genomic_DNA"/>
</dbReference>
<protein>
    <submittedName>
        <fullName evidence="2">Uncharacterized protein</fullName>
    </submittedName>
</protein>
<feature type="transmembrane region" description="Helical" evidence="1">
    <location>
        <begin position="28"/>
        <end position="47"/>
    </location>
</feature>
<evidence type="ECO:0000256" key="1">
    <source>
        <dbReference type="SAM" id="Phobius"/>
    </source>
</evidence>
<gene>
    <name evidence="2" type="ORF">SDC9_192849</name>
</gene>
<feature type="transmembrane region" description="Helical" evidence="1">
    <location>
        <begin position="5"/>
        <end position="22"/>
    </location>
</feature>
<dbReference type="AlphaFoldDB" id="A0A645I3D0"/>
<organism evidence="2">
    <name type="scientific">bioreactor metagenome</name>
    <dbReference type="NCBI Taxonomy" id="1076179"/>
    <lineage>
        <taxon>unclassified sequences</taxon>
        <taxon>metagenomes</taxon>
        <taxon>ecological metagenomes</taxon>
    </lineage>
</organism>
<evidence type="ECO:0000313" key="2">
    <source>
        <dbReference type="EMBL" id="MPN45282.1"/>
    </source>
</evidence>
<keyword evidence="1" id="KW-1133">Transmembrane helix</keyword>
<name>A0A645I3D0_9ZZZZ</name>